<proteinExistence type="inferred from homology"/>
<dbReference type="InterPro" id="IPR010359">
    <property type="entry name" value="IrrE_HExxH"/>
</dbReference>
<feature type="domain" description="HTH cro/C1-type" evidence="2">
    <location>
        <begin position="9"/>
        <end position="65"/>
    </location>
</feature>
<dbReference type="EMBL" id="QSQT01000037">
    <property type="protein sequence ID" value="RGK51907.1"/>
    <property type="molecule type" value="Genomic_DNA"/>
</dbReference>
<dbReference type="SUPFAM" id="SSF47413">
    <property type="entry name" value="lambda repressor-like DNA-binding domains"/>
    <property type="match status" value="1"/>
</dbReference>
<dbReference type="Proteomes" id="UP000260862">
    <property type="component" value="Unassembled WGS sequence"/>
</dbReference>
<dbReference type="Pfam" id="PF06114">
    <property type="entry name" value="Peptidase_M78"/>
    <property type="match status" value="1"/>
</dbReference>
<dbReference type="Gene3D" id="1.10.10.2910">
    <property type="match status" value="1"/>
</dbReference>
<dbReference type="CDD" id="cd00093">
    <property type="entry name" value="HTH_XRE"/>
    <property type="match status" value="1"/>
</dbReference>
<accession>A0A3E4MQD4</accession>
<dbReference type="AlphaFoldDB" id="A0A3E4MQD4"/>
<dbReference type="PANTHER" id="PTHR43236">
    <property type="entry name" value="ANTITOXIN HIGA1"/>
    <property type="match status" value="1"/>
</dbReference>
<dbReference type="PROSITE" id="PS50943">
    <property type="entry name" value="HTH_CROC1"/>
    <property type="match status" value="1"/>
</dbReference>
<dbReference type="InterPro" id="IPR052345">
    <property type="entry name" value="Rad_response_metalloprotease"/>
</dbReference>
<organism evidence="3 4">
    <name type="scientific">Phocaeicola plebeius</name>
    <dbReference type="NCBI Taxonomy" id="310297"/>
    <lineage>
        <taxon>Bacteria</taxon>
        <taxon>Pseudomonadati</taxon>
        <taxon>Bacteroidota</taxon>
        <taxon>Bacteroidia</taxon>
        <taxon>Bacteroidales</taxon>
        <taxon>Bacteroidaceae</taxon>
        <taxon>Phocaeicola</taxon>
    </lineage>
</organism>
<comment type="similarity">
    <text evidence="1">Belongs to the short-chain fatty acyl-CoA assimilation regulator (ScfR) family.</text>
</comment>
<dbReference type="PANTHER" id="PTHR43236:SF1">
    <property type="entry name" value="BLL7220 PROTEIN"/>
    <property type="match status" value="1"/>
</dbReference>
<evidence type="ECO:0000313" key="4">
    <source>
        <dbReference type="Proteomes" id="UP000260862"/>
    </source>
</evidence>
<comment type="caution">
    <text evidence="3">The sequence shown here is derived from an EMBL/GenBank/DDBJ whole genome shotgun (WGS) entry which is preliminary data.</text>
</comment>
<dbReference type="GO" id="GO:0003677">
    <property type="term" value="F:DNA binding"/>
    <property type="evidence" value="ECO:0007669"/>
    <property type="project" value="InterPro"/>
</dbReference>
<protein>
    <submittedName>
        <fullName evidence="3">ImmA/IrrE family metallo-endopeptidase</fullName>
    </submittedName>
</protein>
<name>A0A3E4MQD4_9BACT</name>
<dbReference type="InterPro" id="IPR010982">
    <property type="entry name" value="Lambda_DNA-bd_dom_sf"/>
</dbReference>
<reference evidence="3 4" key="1">
    <citation type="submission" date="2018-08" db="EMBL/GenBank/DDBJ databases">
        <title>A genome reference for cultivated species of the human gut microbiota.</title>
        <authorList>
            <person name="Zou Y."/>
            <person name="Xue W."/>
            <person name="Luo G."/>
        </authorList>
    </citation>
    <scope>NUCLEOTIDE SEQUENCE [LARGE SCALE GENOMIC DNA]</scope>
    <source>
        <strain evidence="3 4">TF10-3AC</strain>
    </source>
</reference>
<dbReference type="RefSeq" id="WP_117673927.1">
    <property type="nucleotide sequence ID" value="NZ_CABOGR010000037.1"/>
</dbReference>
<dbReference type="Gene3D" id="1.10.260.40">
    <property type="entry name" value="lambda repressor-like DNA-binding domains"/>
    <property type="match status" value="1"/>
</dbReference>
<dbReference type="InterPro" id="IPR001387">
    <property type="entry name" value="Cro/C1-type_HTH"/>
</dbReference>
<gene>
    <name evidence="3" type="ORF">DXD04_14615</name>
</gene>
<sequence length="350" mass="40150">MKQIFSQRLKSARLMNGLSMDSLCEKMNHIVSKQSISKYEKGIMMPDSTILIALSKALNVSVDFFFRPYNVTVEDIEFRKKSKLKSSSLKGIKEKVIDEIERYMEIENLLDMDNSFHIDYKDIIIKEKNDAITVAGKLRNDWKLGEDAISNITFLLEENGIKVIHLDAETEFDGLSGFINKTVPVIIVNKNATAERQRFTALHELGHLLLNFAQELQDKERERLCNIFANEMLIPTSEFIRLIGVSRKDISLQELIPIQIQFGISIDALMYKAKEASIITEQRYKGYCIKKNSSSDFNEQIKETRYPQEQSHRFLGLVYKAISQEIISISKASSLLNCSVNEVRSSLNFI</sequence>
<keyword evidence="4" id="KW-1185">Reference proteome</keyword>
<evidence type="ECO:0000313" key="3">
    <source>
        <dbReference type="EMBL" id="RGK51907.1"/>
    </source>
</evidence>
<evidence type="ECO:0000256" key="1">
    <source>
        <dbReference type="ARBA" id="ARBA00007227"/>
    </source>
</evidence>
<dbReference type="Pfam" id="PF01381">
    <property type="entry name" value="HTH_3"/>
    <property type="match status" value="1"/>
</dbReference>
<dbReference type="SMART" id="SM00530">
    <property type="entry name" value="HTH_XRE"/>
    <property type="match status" value="1"/>
</dbReference>
<evidence type="ECO:0000259" key="2">
    <source>
        <dbReference type="PROSITE" id="PS50943"/>
    </source>
</evidence>